<evidence type="ECO:0000313" key="3">
    <source>
        <dbReference type="Proteomes" id="UP000229976"/>
    </source>
</evidence>
<protein>
    <submittedName>
        <fullName evidence="2">Uncharacterized protein</fullName>
    </submittedName>
</protein>
<sequence>MIYEIIMNEPWGLTLILVLAVLSLIYITATAFMALPYIRPGLTPKWCKKWLIRKIFEKEIGAFVEMNKNIKHSDVYWVLYFFLTKPEVGYFNERIGKDELQVIQKRCQDRARTYSHMYNFPEEEIWEAVTEYVNKEAQELVRLY</sequence>
<keyword evidence="1" id="KW-0472">Membrane</keyword>
<gene>
    <name evidence="2" type="ORF">COX37_02265</name>
</gene>
<evidence type="ECO:0000313" key="2">
    <source>
        <dbReference type="EMBL" id="PIP22792.1"/>
    </source>
</evidence>
<organism evidence="2 3">
    <name type="scientific">Candidatus Nealsonbacteria bacterium CG23_combo_of_CG06-09_8_20_14_all_39_17</name>
    <dbReference type="NCBI Taxonomy" id="1974722"/>
    <lineage>
        <taxon>Bacteria</taxon>
        <taxon>Candidatus Nealsoniibacteriota</taxon>
    </lineage>
</organism>
<accession>A0A2G9YUD2</accession>
<feature type="transmembrane region" description="Helical" evidence="1">
    <location>
        <begin position="12"/>
        <end position="38"/>
    </location>
</feature>
<comment type="caution">
    <text evidence="2">The sequence shown here is derived from an EMBL/GenBank/DDBJ whole genome shotgun (WGS) entry which is preliminary data.</text>
</comment>
<dbReference type="EMBL" id="PCRO01000027">
    <property type="protein sequence ID" value="PIP22792.1"/>
    <property type="molecule type" value="Genomic_DNA"/>
</dbReference>
<dbReference type="AlphaFoldDB" id="A0A2G9YUD2"/>
<keyword evidence="1" id="KW-0812">Transmembrane</keyword>
<reference evidence="2 3" key="1">
    <citation type="submission" date="2017-09" db="EMBL/GenBank/DDBJ databases">
        <title>Depth-based differentiation of microbial function through sediment-hosted aquifers and enrichment of novel symbionts in the deep terrestrial subsurface.</title>
        <authorList>
            <person name="Probst A.J."/>
            <person name="Ladd B."/>
            <person name="Jarett J.K."/>
            <person name="Geller-Mcgrath D.E."/>
            <person name="Sieber C.M."/>
            <person name="Emerson J.B."/>
            <person name="Anantharaman K."/>
            <person name="Thomas B.C."/>
            <person name="Malmstrom R."/>
            <person name="Stieglmeier M."/>
            <person name="Klingl A."/>
            <person name="Woyke T."/>
            <person name="Ryan C.M."/>
            <person name="Banfield J.F."/>
        </authorList>
    </citation>
    <scope>NUCLEOTIDE SEQUENCE [LARGE SCALE GENOMIC DNA]</scope>
    <source>
        <strain evidence="2">CG23_combo_of_CG06-09_8_20_14_all_39_17</strain>
    </source>
</reference>
<dbReference type="Proteomes" id="UP000229976">
    <property type="component" value="Unassembled WGS sequence"/>
</dbReference>
<proteinExistence type="predicted"/>
<name>A0A2G9YUD2_9BACT</name>
<keyword evidence="1" id="KW-1133">Transmembrane helix</keyword>
<evidence type="ECO:0000256" key="1">
    <source>
        <dbReference type="SAM" id="Phobius"/>
    </source>
</evidence>